<feature type="transmembrane region" description="Helical" evidence="2">
    <location>
        <begin position="27"/>
        <end position="53"/>
    </location>
</feature>
<feature type="compositionally biased region" description="Low complexity" evidence="1">
    <location>
        <begin position="197"/>
        <end position="215"/>
    </location>
</feature>
<keyword evidence="2" id="KW-1133">Transmembrane helix</keyword>
<name>A0ABU7Q8U1_9ACTN</name>
<dbReference type="SUPFAM" id="SSF52540">
    <property type="entry name" value="P-loop containing nucleoside triphosphate hydrolases"/>
    <property type="match status" value="1"/>
</dbReference>
<gene>
    <name evidence="3" type="ORF">V2J94_39115</name>
</gene>
<keyword evidence="2" id="KW-0472">Membrane</keyword>
<reference evidence="3 4" key="1">
    <citation type="submission" date="2023-11" db="EMBL/GenBank/DDBJ databases">
        <title>30 novel species of actinomycetes from the DSMZ collection.</title>
        <authorList>
            <person name="Nouioui I."/>
        </authorList>
    </citation>
    <scope>NUCLEOTIDE SEQUENCE [LARGE SCALE GENOMIC DNA]</scope>
    <source>
        <strain evidence="3 4">DSM 41524</strain>
    </source>
</reference>
<dbReference type="EMBL" id="JAZBJO010000040">
    <property type="protein sequence ID" value="MEE4597813.1"/>
    <property type="molecule type" value="Genomic_DNA"/>
</dbReference>
<sequence>MAAGQNHGGPAEHGGPPSAERGIPDGLLIGAIALLLGTLGLMWSATGLAGLFARGAWPDNLTFMRAPVALRHLLQEPQDLAAAWPDTPKDQLSGYGLFWGIFISELMVLIVLTIFVMGTLARYRTVRAQRRVARAAARAHAAEAKRLGLKDTRTAKDGTAPTPVNGTGVEAAPGVEVPPPSAPPAPPAPSVTGGPGSASAAPGAASARPSEGSPGTAAPDRPSGLPAPGPTETVPGDGAIAPAAGHRHPTETVAAEASAGTGPEPYPHITEQRAAAQDAPTGSTTTPPAQDDLYAPLDPASAPQPLPTPRGGPLTSAALPDGELARSRVLFGAQRGESAAHTVLEAVGPVLVVTSDPKLWATTKDARAKLGPTHVFDPSHLLDTPARLRWNPAVDCGSRDIAAARATALLAPVRPMHAMDRPLAEAAETMLRCWLHAAAVDGRPFRHVHRWAQGSSAHEPVKILRTHPKAAGGAAGELEATLTAHRERRDMAQELTARALGALSSIHIRDACNPGRADTLALESFVAEGGTLYLMGESIEDPRTQPGAMPLLTALASHVVEHGRRMAERSSSGRLDPPLTLVLDDVAAVAPLPALPDLLAQGADQGLPTLALMRSQEQARARWPHRSLAGQESR</sequence>
<keyword evidence="4" id="KW-1185">Reference proteome</keyword>
<dbReference type="CDD" id="cd01127">
    <property type="entry name" value="TrwB_TraG_TraD_VirD4"/>
    <property type="match status" value="1"/>
</dbReference>
<dbReference type="InterPro" id="IPR027417">
    <property type="entry name" value="P-loop_NTPase"/>
</dbReference>
<evidence type="ECO:0000313" key="4">
    <source>
        <dbReference type="Proteomes" id="UP001354709"/>
    </source>
</evidence>
<keyword evidence="2" id="KW-0812">Transmembrane</keyword>
<organism evidence="3 4">
    <name type="scientific">Streptomyces asiaticus subsp. ignotus</name>
    <dbReference type="NCBI Taxonomy" id="3098222"/>
    <lineage>
        <taxon>Bacteria</taxon>
        <taxon>Bacillati</taxon>
        <taxon>Actinomycetota</taxon>
        <taxon>Actinomycetes</taxon>
        <taxon>Kitasatosporales</taxon>
        <taxon>Streptomycetaceae</taxon>
        <taxon>Streptomyces</taxon>
        <taxon>Streptomyces violaceusniger group</taxon>
    </lineage>
</organism>
<evidence type="ECO:0008006" key="5">
    <source>
        <dbReference type="Google" id="ProtNLM"/>
    </source>
</evidence>
<comment type="caution">
    <text evidence="3">The sequence shown here is derived from an EMBL/GenBank/DDBJ whole genome shotgun (WGS) entry which is preliminary data.</text>
</comment>
<feature type="compositionally biased region" description="Pro residues" evidence="1">
    <location>
        <begin position="176"/>
        <end position="189"/>
    </location>
</feature>
<accession>A0ABU7Q8U1</accession>
<evidence type="ECO:0000256" key="2">
    <source>
        <dbReference type="SAM" id="Phobius"/>
    </source>
</evidence>
<feature type="compositionally biased region" description="Basic and acidic residues" evidence="1">
    <location>
        <begin position="143"/>
        <end position="156"/>
    </location>
</feature>
<protein>
    <recommendedName>
        <fullName evidence="5">Type VI secretion protein</fullName>
    </recommendedName>
</protein>
<dbReference type="Proteomes" id="UP001354709">
    <property type="component" value="Unassembled WGS sequence"/>
</dbReference>
<evidence type="ECO:0000313" key="3">
    <source>
        <dbReference type="EMBL" id="MEE4597813.1"/>
    </source>
</evidence>
<feature type="transmembrane region" description="Helical" evidence="2">
    <location>
        <begin position="97"/>
        <end position="121"/>
    </location>
</feature>
<proteinExistence type="predicted"/>
<evidence type="ECO:0000256" key="1">
    <source>
        <dbReference type="SAM" id="MobiDB-lite"/>
    </source>
</evidence>
<dbReference type="RefSeq" id="WP_330814702.1">
    <property type="nucleotide sequence ID" value="NZ_JAZBJO010000040.1"/>
</dbReference>
<feature type="region of interest" description="Disordered" evidence="1">
    <location>
        <begin position="143"/>
        <end position="319"/>
    </location>
</feature>